<dbReference type="SUPFAM" id="SSF52949">
    <property type="entry name" value="Macro domain-like"/>
    <property type="match status" value="1"/>
</dbReference>
<proteinExistence type="inferred from homology"/>
<comment type="similarity">
    <text evidence="1">Belongs to the peptidase M17 family.</text>
</comment>
<evidence type="ECO:0000256" key="1">
    <source>
        <dbReference type="ARBA" id="ARBA00009528"/>
    </source>
</evidence>
<evidence type="ECO:0000259" key="16">
    <source>
        <dbReference type="Pfam" id="PF02789"/>
    </source>
</evidence>
<protein>
    <recommendedName>
        <fullName evidence="2">Cytosol aminopeptidase</fullName>
        <ecNumber evidence="7">3.4.13.23</ecNumber>
    </recommendedName>
    <alternativeName>
        <fullName evidence="10">Cysteinylglycine-S-conjugate dipeptidase</fullName>
    </alternativeName>
    <alternativeName>
        <fullName evidence="11">Leucine aminopeptidase 3</fullName>
    </alternativeName>
    <alternativeName>
        <fullName evidence="9">Proline aminopeptidase</fullName>
    </alternativeName>
    <alternativeName>
        <fullName evidence="8">Prolyl aminopeptidase</fullName>
    </alternativeName>
</protein>
<dbReference type="GO" id="GO:0006508">
    <property type="term" value="P:proteolysis"/>
    <property type="evidence" value="ECO:0007669"/>
    <property type="project" value="UniProtKB-KW"/>
</dbReference>
<dbReference type="GO" id="GO:0070006">
    <property type="term" value="F:metalloaminopeptidase activity"/>
    <property type="evidence" value="ECO:0007669"/>
    <property type="project" value="InterPro"/>
</dbReference>
<feature type="domain" description="Peptidase M17 leucyl aminopeptidase N-terminal" evidence="16">
    <location>
        <begin position="43"/>
        <end position="161"/>
    </location>
</feature>
<dbReference type="EC" id="3.4.13.23" evidence="7"/>
<keyword evidence="3" id="KW-0031">Aminopeptidase</keyword>
<dbReference type="SUPFAM" id="SSF53187">
    <property type="entry name" value="Zn-dependent exopeptidases"/>
    <property type="match status" value="1"/>
</dbReference>
<dbReference type="InterPro" id="IPR000819">
    <property type="entry name" value="Peptidase_M17_C"/>
</dbReference>
<keyword evidence="5" id="KW-0378">Hydrolase</keyword>
<evidence type="ECO:0000256" key="11">
    <source>
        <dbReference type="ARBA" id="ARBA00031564"/>
    </source>
</evidence>
<evidence type="ECO:0000256" key="6">
    <source>
        <dbReference type="ARBA" id="ARBA00023511"/>
    </source>
</evidence>
<dbReference type="OrthoDB" id="412814at2759"/>
<dbReference type="GO" id="GO:0030145">
    <property type="term" value="F:manganese ion binding"/>
    <property type="evidence" value="ECO:0007669"/>
    <property type="project" value="InterPro"/>
</dbReference>
<evidence type="ECO:0000259" key="15">
    <source>
        <dbReference type="Pfam" id="PF00883"/>
    </source>
</evidence>
<evidence type="ECO:0000256" key="4">
    <source>
        <dbReference type="ARBA" id="ARBA00022670"/>
    </source>
</evidence>
<comment type="function">
    <text evidence="12">Cytosolic metallopeptidase that catalyzes the removal of unsubstituted N-terminal hydrophobic amino acids from various peptides. The presence of Zn(2+) ions is essential for the peptidase activity, and the association with other cofactors can modulate the substrate spectificity of the enzyme. For instance, in the presence of Mn(2+), it displays a specific Cys-Gly hydrolyzing activity of Cys-Gly-S-conjugates. Involved in the metabolism of glutathione and in the degradation of glutathione S-conjugates, which may play a role in the control of the cell redox status.</text>
</comment>
<dbReference type="AlphaFoldDB" id="A0A9P0HDD0"/>
<evidence type="ECO:0000256" key="14">
    <source>
        <dbReference type="ARBA" id="ARBA00049107"/>
    </source>
</evidence>
<dbReference type="Gene3D" id="3.40.630.10">
    <property type="entry name" value="Zn peptidases"/>
    <property type="match status" value="1"/>
</dbReference>
<evidence type="ECO:0000256" key="13">
    <source>
        <dbReference type="ARBA" id="ARBA00047881"/>
    </source>
</evidence>
<evidence type="ECO:0000313" key="17">
    <source>
        <dbReference type="EMBL" id="CAH1399931.1"/>
    </source>
</evidence>
<comment type="catalytic activity">
    <reaction evidence="14">
        <text>L-cysteinylglycine + H2O = L-cysteine + glycine</text>
        <dbReference type="Rhea" id="RHEA:28783"/>
        <dbReference type="ChEBI" id="CHEBI:15377"/>
        <dbReference type="ChEBI" id="CHEBI:35235"/>
        <dbReference type="ChEBI" id="CHEBI:57305"/>
        <dbReference type="ChEBI" id="CHEBI:61694"/>
    </reaction>
    <physiologicalReaction direction="left-to-right" evidence="14">
        <dbReference type="Rhea" id="RHEA:28784"/>
    </physiologicalReaction>
</comment>
<evidence type="ECO:0000313" key="18">
    <source>
        <dbReference type="Proteomes" id="UP001152798"/>
    </source>
</evidence>
<dbReference type="EMBL" id="OV725080">
    <property type="protein sequence ID" value="CAH1399931.1"/>
    <property type="molecule type" value="Genomic_DNA"/>
</dbReference>
<gene>
    <name evidence="17" type="ORF">NEZAVI_LOCUS9274</name>
</gene>
<organism evidence="17 18">
    <name type="scientific">Nezara viridula</name>
    <name type="common">Southern green stink bug</name>
    <name type="synonym">Cimex viridulus</name>
    <dbReference type="NCBI Taxonomy" id="85310"/>
    <lineage>
        <taxon>Eukaryota</taxon>
        <taxon>Metazoa</taxon>
        <taxon>Ecdysozoa</taxon>
        <taxon>Arthropoda</taxon>
        <taxon>Hexapoda</taxon>
        <taxon>Insecta</taxon>
        <taxon>Pterygota</taxon>
        <taxon>Neoptera</taxon>
        <taxon>Paraneoptera</taxon>
        <taxon>Hemiptera</taxon>
        <taxon>Heteroptera</taxon>
        <taxon>Panheteroptera</taxon>
        <taxon>Pentatomomorpha</taxon>
        <taxon>Pentatomoidea</taxon>
        <taxon>Pentatomidae</taxon>
        <taxon>Pentatominae</taxon>
        <taxon>Nezara</taxon>
    </lineage>
</organism>
<dbReference type="CDD" id="cd00433">
    <property type="entry name" value="Peptidase_M17"/>
    <property type="match status" value="1"/>
</dbReference>
<dbReference type="Pfam" id="PF00883">
    <property type="entry name" value="Peptidase_M17"/>
    <property type="match status" value="1"/>
</dbReference>
<dbReference type="Proteomes" id="UP001152798">
    <property type="component" value="Chromosome 4"/>
</dbReference>
<evidence type="ECO:0000256" key="7">
    <source>
        <dbReference type="ARBA" id="ARBA00023625"/>
    </source>
</evidence>
<comment type="catalytic activity">
    <reaction evidence="6">
        <text>an S-substituted L-cysteinylglycine + H2O = an S-substituted L-cysteine + glycine</text>
        <dbReference type="Rhea" id="RHEA:60444"/>
        <dbReference type="ChEBI" id="CHEBI:15377"/>
        <dbReference type="ChEBI" id="CHEBI:57305"/>
        <dbReference type="ChEBI" id="CHEBI:58717"/>
        <dbReference type="ChEBI" id="CHEBI:143103"/>
        <dbReference type="EC" id="3.4.13.23"/>
    </reaction>
    <physiologicalReaction direction="left-to-right" evidence="6">
        <dbReference type="Rhea" id="RHEA:60445"/>
    </physiologicalReaction>
</comment>
<evidence type="ECO:0000256" key="9">
    <source>
        <dbReference type="ARBA" id="ARBA00030930"/>
    </source>
</evidence>
<keyword evidence="4" id="KW-0645">Protease</keyword>
<dbReference type="InterPro" id="IPR043472">
    <property type="entry name" value="Macro_dom-like"/>
</dbReference>
<evidence type="ECO:0000256" key="12">
    <source>
        <dbReference type="ARBA" id="ARBA00045966"/>
    </source>
</evidence>
<dbReference type="PANTHER" id="PTHR11963:SF16">
    <property type="entry name" value="CYTOSOL AMINOPEPTIDASE"/>
    <property type="match status" value="1"/>
</dbReference>
<accession>A0A9P0HDD0</accession>
<evidence type="ECO:0000256" key="5">
    <source>
        <dbReference type="ARBA" id="ARBA00022801"/>
    </source>
</evidence>
<dbReference type="PANTHER" id="PTHR11963">
    <property type="entry name" value="LEUCINE AMINOPEPTIDASE-RELATED"/>
    <property type="match status" value="1"/>
</dbReference>
<reference evidence="17" key="1">
    <citation type="submission" date="2022-01" db="EMBL/GenBank/DDBJ databases">
        <authorList>
            <person name="King R."/>
        </authorList>
    </citation>
    <scope>NUCLEOTIDE SEQUENCE</scope>
</reference>
<evidence type="ECO:0000256" key="3">
    <source>
        <dbReference type="ARBA" id="ARBA00022438"/>
    </source>
</evidence>
<dbReference type="GO" id="GO:0005737">
    <property type="term" value="C:cytoplasm"/>
    <property type="evidence" value="ECO:0007669"/>
    <property type="project" value="InterPro"/>
</dbReference>
<dbReference type="Gene3D" id="3.40.220.10">
    <property type="entry name" value="Leucine Aminopeptidase, subunit E, domain 1"/>
    <property type="match status" value="1"/>
</dbReference>
<dbReference type="Pfam" id="PF02789">
    <property type="entry name" value="Peptidase_M17_N"/>
    <property type="match status" value="1"/>
</dbReference>
<evidence type="ECO:0000256" key="8">
    <source>
        <dbReference type="ARBA" id="ARBA00029605"/>
    </source>
</evidence>
<evidence type="ECO:0000256" key="10">
    <source>
        <dbReference type="ARBA" id="ARBA00030997"/>
    </source>
</evidence>
<comment type="catalytic activity">
    <reaction evidence="13">
        <text>S-benzyl-L-cysteinylglycine + H2O = S-benzyl-L-cysteine + glycine</text>
        <dbReference type="Rhea" id="RHEA:62568"/>
        <dbReference type="ChEBI" id="CHEBI:15377"/>
        <dbReference type="ChEBI" id="CHEBI:57305"/>
        <dbReference type="ChEBI" id="CHEBI:145802"/>
        <dbReference type="ChEBI" id="CHEBI:145803"/>
    </reaction>
    <physiologicalReaction direction="left-to-right" evidence="13">
        <dbReference type="Rhea" id="RHEA:62569"/>
    </physiologicalReaction>
</comment>
<name>A0A9P0HDD0_NEZVI</name>
<evidence type="ECO:0000256" key="2">
    <source>
        <dbReference type="ARBA" id="ARBA00014190"/>
    </source>
</evidence>
<dbReference type="PRINTS" id="PR00481">
    <property type="entry name" value="LAMNOPPTDASE"/>
</dbReference>
<dbReference type="InterPro" id="IPR008283">
    <property type="entry name" value="Peptidase_M17_N"/>
</dbReference>
<feature type="domain" description="Cytosol aminopeptidase" evidence="15">
    <location>
        <begin position="192"/>
        <end position="504"/>
    </location>
</feature>
<dbReference type="InterPro" id="IPR011356">
    <property type="entry name" value="Leucine_aapep/pepB"/>
</dbReference>
<keyword evidence="18" id="KW-1185">Reference proteome</keyword>
<sequence length="520" mass="56693">MIRHKSFNAVAGAIFIPKRLASFDCSPPGKKGLVLGAYETCEGGLKLTETATKFDNCVCGKLTELLKGSKIPRGKAQVFGGLNEDFSYVAVACLGPESAAFHPVEALDQCKEYIREAAGIGARSLQDMGATHIFVEGFTNTEAAAEGSLLSVWKYQDWRNKEDQEPAPKIELYDNEDVQWWLKGTIGAESQNMARWISECPSNLMTPTLFCQMAIEYLCPCGVEVELRDREWMEANHFNAFLTMARGSCQPPGFAELKYCGGKENERPVVLLGKGSTFDTGGLNLAPPKGMSIYRGDIAGAACVVSVIKAIARLNLPINVIGVLALYENMPSGLALKHGDVTMSRNGKTIRIEDPANDGRVICADCLAYCARYKPAFIMTVSTSSTGLSNSFGTPPNGLFTTSDVCWEEINMAGAYTGDRVWRLPLWKCFRSRVTNYEGVDVVNTGLGRGGGPCLAAAFLMEFVPAQCDFVLMEVSATGLLHREAGMRYLRKGTMTGRPTRTIIQFLYQLACPHTAKCDC</sequence>